<protein>
    <submittedName>
        <fullName evidence="2">Uncharacterized protein</fullName>
    </submittedName>
</protein>
<evidence type="ECO:0000313" key="3">
    <source>
        <dbReference type="Proteomes" id="UP000655225"/>
    </source>
</evidence>
<dbReference type="Proteomes" id="UP000655225">
    <property type="component" value="Unassembled WGS sequence"/>
</dbReference>
<keyword evidence="3" id="KW-1185">Reference proteome</keyword>
<dbReference type="GO" id="GO:0005634">
    <property type="term" value="C:nucleus"/>
    <property type="evidence" value="ECO:0007669"/>
    <property type="project" value="TreeGrafter"/>
</dbReference>
<dbReference type="GO" id="GO:0034605">
    <property type="term" value="P:cellular response to heat"/>
    <property type="evidence" value="ECO:0007669"/>
    <property type="project" value="TreeGrafter"/>
</dbReference>
<evidence type="ECO:0000313" key="2">
    <source>
        <dbReference type="EMBL" id="KAF8376672.1"/>
    </source>
</evidence>
<dbReference type="GO" id="GO:0000978">
    <property type="term" value="F:RNA polymerase II cis-regulatory region sequence-specific DNA binding"/>
    <property type="evidence" value="ECO:0007669"/>
    <property type="project" value="TreeGrafter"/>
</dbReference>
<reference evidence="2 3" key="1">
    <citation type="submission" date="2020-04" db="EMBL/GenBank/DDBJ databases">
        <title>Plant Genome Project.</title>
        <authorList>
            <person name="Zhang R.-G."/>
        </authorList>
    </citation>
    <scope>NUCLEOTIDE SEQUENCE [LARGE SCALE GENOMIC DNA]</scope>
    <source>
        <strain evidence="2">YNK0</strain>
        <tissue evidence="2">Leaf</tissue>
    </source>
</reference>
<feature type="region of interest" description="Disordered" evidence="1">
    <location>
        <begin position="16"/>
        <end position="41"/>
    </location>
</feature>
<dbReference type="AlphaFoldDB" id="A0A835CXU8"/>
<dbReference type="GO" id="GO:0003700">
    <property type="term" value="F:DNA-binding transcription factor activity"/>
    <property type="evidence" value="ECO:0007669"/>
    <property type="project" value="TreeGrafter"/>
</dbReference>
<evidence type="ECO:0000256" key="1">
    <source>
        <dbReference type="SAM" id="MobiDB-lite"/>
    </source>
</evidence>
<dbReference type="PANTHER" id="PTHR10015">
    <property type="entry name" value="HEAT SHOCK TRANSCRIPTION FACTOR"/>
    <property type="match status" value="1"/>
</dbReference>
<accession>A0A835CXU8</accession>
<dbReference type="OMA" id="TDCWEFA"/>
<name>A0A835CXU8_TETSI</name>
<proteinExistence type="predicted"/>
<sequence length="329" mass="36182">MAGAWLGALEFTSVEEKSKGIGSGGPETLAGALDDDGGSRMDPSIRGSRCKGTGGGHGDSIAAGPHGDFKRSDSVHLEFVHNRFIKGQKHLLKSIIRKRHPQGLVQQKQSQQMNTSVGASVEVGRSGLWEEVEDLKRDKNALMQELVNLRRNQETVDGKMLCLGQRLQGIEKNQQKMLSFLVMAMRGPGRLAQLLQPTENNWCMTKDDKKRRLPMLEQSTEDGEPVPSDGHVVKHQQVVNETSKSPLMPMSNTNVSPEFDPSPGGDFFIGIDFTFLPMEEDLLSSENDSPLVFPDLPDDGLLEQLLQASSFLDNNKDTESETASNKLDK</sequence>
<feature type="region of interest" description="Disordered" evidence="1">
    <location>
        <begin position="46"/>
        <end position="65"/>
    </location>
</feature>
<dbReference type="OrthoDB" id="60033at2759"/>
<organism evidence="2 3">
    <name type="scientific">Tetracentron sinense</name>
    <name type="common">Spur-leaf</name>
    <dbReference type="NCBI Taxonomy" id="13715"/>
    <lineage>
        <taxon>Eukaryota</taxon>
        <taxon>Viridiplantae</taxon>
        <taxon>Streptophyta</taxon>
        <taxon>Embryophyta</taxon>
        <taxon>Tracheophyta</taxon>
        <taxon>Spermatophyta</taxon>
        <taxon>Magnoliopsida</taxon>
        <taxon>Trochodendrales</taxon>
        <taxon>Trochodendraceae</taxon>
        <taxon>Tetracentron</taxon>
    </lineage>
</organism>
<dbReference type="PANTHER" id="PTHR10015:SF325">
    <property type="entry name" value="HEAT STRESS TRANSCRIPTION FACTOR A-8"/>
    <property type="match status" value="1"/>
</dbReference>
<dbReference type="GO" id="GO:0006357">
    <property type="term" value="P:regulation of transcription by RNA polymerase II"/>
    <property type="evidence" value="ECO:0007669"/>
    <property type="project" value="TreeGrafter"/>
</dbReference>
<gene>
    <name evidence="2" type="ORF">HHK36_031659</name>
</gene>
<comment type="caution">
    <text evidence="2">The sequence shown here is derived from an EMBL/GenBank/DDBJ whole genome shotgun (WGS) entry which is preliminary data.</text>
</comment>
<dbReference type="EMBL" id="JABCRI010000150">
    <property type="protein sequence ID" value="KAF8376672.1"/>
    <property type="molecule type" value="Genomic_DNA"/>
</dbReference>